<organism evidence="1 2">
    <name type="scientific">Meloidogyne enterolobii</name>
    <name type="common">Root-knot nematode worm</name>
    <name type="synonym">Meloidogyne mayaguensis</name>
    <dbReference type="NCBI Taxonomy" id="390850"/>
    <lineage>
        <taxon>Eukaryota</taxon>
        <taxon>Metazoa</taxon>
        <taxon>Ecdysozoa</taxon>
        <taxon>Nematoda</taxon>
        <taxon>Chromadorea</taxon>
        <taxon>Rhabditida</taxon>
        <taxon>Tylenchina</taxon>
        <taxon>Tylenchomorpha</taxon>
        <taxon>Tylenchoidea</taxon>
        <taxon>Meloidogynidae</taxon>
        <taxon>Meloidogyninae</taxon>
        <taxon>Meloidogyne</taxon>
    </lineage>
</organism>
<sequence length="50" mass="5921">MEIYDLIKDKEWTTFVKPGKPRNRQPTMPKPLKVVCHPNKVEVTEIEVRT</sequence>
<name>A0A6V7Y5C9_MELEN</name>
<gene>
    <name evidence="1" type="ORF">MENT_LOCUS60776</name>
</gene>
<dbReference type="Proteomes" id="UP000580250">
    <property type="component" value="Unassembled WGS sequence"/>
</dbReference>
<evidence type="ECO:0000313" key="1">
    <source>
        <dbReference type="EMBL" id="CAD2206879.1"/>
    </source>
</evidence>
<proteinExistence type="predicted"/>
<dbReference type="EMBL" id="CAJEWN010003204">
    <property type="protein sequence ID" value="CAD2206879.1"/>
    <property type="molecule type" value="Genomic_DNA"/>
</dbReference>
<protein>
    <submittedName>
        <fullName evidence="1">Uncharacterized protein</fullName>
    </submittedName>
</protein>
<dbReference type="AlphaFoldDB" id="A0A6V7Y5C9"/>
<comment type="caution">
    <text evidence="1">The sequence shown here is derived from an EMBL/GenBank/DDBJ whole genome shotgun (WGS) entry which is preliminary data.</text>
</comment>
<reference evidence="1 2" key="1">
    <citation type="submission" date="2020-08" db="EMBL/GenBank/DDBJ databases">
        <authorList>
            <person name="Koutsovoulos G."/>
            <person name="Danchin GJ E."/>
        </authorList>
    </citation>
    <scope>NUCLEOTIDE SEQUENCE [LARGE SCALE GENOMIC DNA]</scope>
</reference>
<evidence type="ECO:0000313" key="2">
    <source>
        <dbReference type="Proteomes" id="UP000580250"/>
    </source>
</evidence>
<accession>A0A6V7Y5C9</accession>